<proteinExistence type="predicted"/>
<comment type="caution">
    <text evidence="1">The sequence shown here is derived from an EMBL/GenBank/DDBJ whole genome shotgun (WGS) entry which is preliminary data.</text>
</comment>
<dbReference type="EMBL" id="CM051405">
    <property type="protein sequence ID" value="KAJ4705555.1"/>
    <property type="molecule type" value="Genomic_DNA"/>
</dbReference>
<accession>A0ACC1X5T8</accession>
<name>A0ACC1X5T8_MELAZ</name>
<reference evidence="1 2" key="1">
    <citation type="journal article" date="2023" name="Science">
        <title>Complex scaffold remodeling in plant triterpene biosynthesis.</title>
        <authorList>
            <person name="De La Pena R."/>
            <person name="Hodgson H."/>
            <person name="Liu J.C."/>
            <person name="Stephenson M.J."/>
            <person name="Martin A.C."/>
            <person name="Owen C."/>
            <person name="Harkess A."/>
            <person name="Leebens-Mack J."/>
            <person name="Jimenez L.E."/>
            <person name="Osbourn A."/>
            <person name="Sattely E.S."/>
        </authorList>
    </citation>
    <scope>NUCLEOTIDE SEQUENCE [LARGE SCALE GENOMIC DNA]</scope>
    <source>
        <strain evidence="2">cv. JPN11</strain>
        <tissue evidence="1">Leaf</tissue>
    </source>
</reference>
<gene>
    <name evidence="1" type="ORF">OWV82_022316</name>
</gene>
<protein>
    <submittedName>
        <fullName evidence="1">Cysteine/Histidine-rich C1 domain family protein</fullName>
    </submittedName>
</protein>
<organism evidence="1 2">
    <name type="scientific">Melia azedarach</name>
    <name type="common">Chinaberry tree</name>
    <dbReference type="NCBI Taxonomy" id="155640"/>
    <lineage>
        <taxon>Eukaryota</taxon>
        <taxon>Viridiplantae</taxon>
        <taxon>Streptophyta</taxon>
        <taxon>Embryophyta</taxon>
        <taxon>Tracheophyta</taxon>
        <taxon>Spermatophyta</taxon>
        <taxon>Magnoliopsida</taxon>
        <taxon>eudicotyledons</taxon>
        <taxon>Gunneridae</taxon>
        <taxon>Pentapetalae</taxon>
        <taxon>rosids</taxon>
        <taxon>malvids</taxon>
        <taxon>Sapindales</taxon>
        <taxon>Meliaceae</taxon>
        <taxon>Melia</taxon>
    </lineage>
</organism>
<dbReference type="Proteomes" id="UP001164539">
    <property type="component" value="Chromosome 12"/>
</dbReference>
<evidence type="ECO:0000313" key="1">
    <source>
        <dbReference type="EMBL" id="KAJ4705555.1"/>
    </source>
</evidence>
<sequence length="265" mass="29604">MEFKHFSHPHNLTLYQLAPGQNFPCSGCQFSCSSCTAYGCAHCQFFLHEQCGRANRTMQHPAHSSHHLTLIPHSTHSFGSFMCDACGVPGSGFSFCCALCDFDLHVRCASLPLKAKYEVHPHELSLNYALPINEATPQSCNVCHKILDSKLWTYSCNECNFHVHTSCADKKLQQEAAYQANREPFGSYNVPTQNYQPKPTPTSSRPYVKTHADLFNQQLARVNESIDALGYIGSSSSRPYVKTRTDIYDPYARLNASLNTLGRIG</sequence>
<keyword evidence="2" id="KW-1185">Reference proteome</keyword>
<evidence type="ECO:0000313" key="2">
    <source>
        <dbReference type="Proteomes" id="UP001164539"/>
    </source>
</evidence>